<dbReference type="InterPro" id="IPR030389">
    <property type="entry name" value="G_FEOB_dom"/>
</dbReference>
<dbReference type="InterPro" id="IPR006073">
    <property type="entry name" value="GTP-bd"/>
</dbReference>
<comment type="subcellular location">
    <subcellularLocation>
        <location evidence="1 16">Cell inner membrane</location>
        <topology evidence="1 16">Multi-pass membrane protein</topology>
    </subcellularLocation>
</comment>
<evidence type="ECO:0000256" key="5">
    <source>
        <dbReference type="ARBA" id="ARBA00022519"/>
    </source>
</evidence>
<keyword evidence="10" id="KW-0406">Ion transport</keyword>
<comment type="caution">
    <text evidence="18">The sequence shown here is derived from an EMBL/GenBank/DDBJ whole genome shotgun (WGS) entry which is preliminary data.</text>
</comment>
<keyword evidence="12 16" id="KW-0472">Membrane</keyword>
<proteinExistence type="inferred from homology"/>
<dbReference type="InterPro" id="IPR050860">
    <property type="entry name" value="FeoB_GTPase"/>
</dbReference>
<evidence type="ECO:0000256" key="3">
    <source>
        <dbReference type="ARBA" id="ARBA00022475"/>
    </source>
</evidence>
<evidence type="ECO:0000256" key="15">
    <source>
        <dbReference type="PIRSR" id="PIRSR603373-2"/>
    </source>
</evidence>
<dbReference type="GO" id="GO:0015093">
    <property type="term" value="F:ferrous iron transmembrane transporter activity"/>
    <property type="evidence" value="ECO:0007669"/>
    <property type="project" value="UniProtKB-UniRule"/>
</dbReference>
<comment type="function">
    <text evidence="16">Probable transporter of a GTP-driven Fe(2+) uptake system.</text>
</comment>
<sequence length="704" mass="78128">MSEGKKKIALVGNPNSGKTSLFNALTGMNQKVGNFPGVTVDKKVGGFKDSSGNGYRVIDLPGIYSLSPKSLDEEVACKVLFQPEAQEHPDGVIIVIDASNLKRNLFLATQVIDLGIPAIVALNMSDIAEKSGVSIDNKALEEKMGVPVLAINAKSKEGVSELKDRIDELQPGKVTFFRPSDKMKKLGNDLLKDILNVDHDYRAFKLSVSINRYSWLSEKKDALNRAFSDLEINPKKEEILEISERYRKIGKILPFVMAEVEPDDGPKAITAKLDKYLTHPVYGFIIFVAVFFLLFQAVFSFAAYPMDMIDYAFGWLSGAVMDALPTNMFTDFLANGIVAGIGGIVIFVPQIMILFGLVTLLEDTGYMARVSFMNDRFLRSVGMNGRSVVPLVSGFACAIPAIMAARNIDNWKERMITIMVTPLMSCSARLPVYVFLVGFIVPEEYYFGFISLQGLFMLGLYLLGLLLGIGVAWVFNLVLQNKVQSSFILELPTYRAPRWGNVWTSMINKGYTFVTEAGKVILIISILLWGLSSFGPGDAMQKVDEKYDKMAQTEQHTPQRIETMRNTEKLENSYAGIMGRAIEPAIQPLGFDWRIGIAVVTSFAAREVFVGTMSILYSVEGEADNIQALKEKMKNSVNPRTGEAYMSIPTASSLLIFYVIAMQCMSTLAITKRETNSWKWPILQFSYLTALAYIASFITYQALV</sequence>
<dbReference type="Proteomes" id="UP000435357">
    <property type="component" value="Unassembled WGS sequence"/>
</dbReference>
<evidence type="ECO:0000256" key="10">
    <source>
        <dbReference type="ARBA" id="ARBA00023065"/>
    </source>
</evidence>
<keyword evidence="8 16" id="KW-1133">Transmembrane helix</keyword>
<accession>A0A6N6M7U5</accession>
<evidence type="ECO:0000259" key="17">
    <source>
        <dbReference type="PROSITE" id="PS51711"/>
    </source>
</evidence>
<dbReference type="InterPro" id="IPR027417">
    <property type="entry name" value="P-loop_NTPase"/>
</dbReference>
<dbReference type="InterPro" id="IPR011642">
    <property type="entry name" value="Gate_dom"/>
</dbReference>
<dbReference type="RefSeq" id="WP_151167037.1">
    <property type="nucleotide sequence ID" value="NZ_WACR01000004.1"/>
</dbReference>
<feature type="transmembrane region" description="Helical" evidence="16">
    <location>
        <begin position="381"/>
        <end position="404"/>
    </location>
</feature>
<evidence type="ECO:0000256" key="7">
    <source>
        <dbReference type="ARBA" id="ARBA00022741"/>
    </source>
</evidence>
<dbReference type="GO" id="GO:0005886">
    <property type="term" value="C:plasma membrane"/>
    <property type="evidence" value="ECO:0007669"/>
    <property type="project" value="UniProtKB-SubCell"/>
</dbReference>
<dbReference type="FunFam" id="3.40.50.300:FF:000426">
    <property type="entry name" value="Ferrous iron transport protein B"/>
    <property type="match status" value="1"/>
</dbReference>
<feature type="transmembrane region" description="Helical" evidence="16">
    <location>
        <begin position="416"/>
        <end position="440"/>
    </location>
</feature>
<keyword evidence="6 16" id="KW-0812">Transmembrane</keyword>
<dbReference type="Pfam" id="PF02421">
    <property type="entry name" value="FeoB_N"/>
    <property type="match status" value="1"/>
</dbReference>
<keyword evidence="15" id="KW-0460">Magnesium</keyword>
<feature type="binding site" evidence="14">
    <location>
        <begin position="37"/>
        <end position="41"/>
    </location>
    <ligand>
        <name>GTP</name>
        <dbReference type="ChEBI" id="CHEBI:37565"/>
        <label>1</label>
    </ligand>
</feature>
<keyword evidence="7 14" id="KW-0547">Nucleotide-binding</keyword>
<evidence type="ECO:0000313" key="19">
    <source>
        <dbReference type="Proteomes" id="UP000435357"/>
    </source>
</evidence>
<feature type="binding site" evidence="14">
    <location>
        <begin position="12"/>
        <end position="19"/>
    </location>
    <ligand>
        <name>GTP</name>
        <dbReference type="ChEBI" id="CHEBI:37565"/>
        <label>1</label>
    </ligand>
</feature>
<gene>
    <name evidence="18" type="primary">feoB</name>
    <name evidence="18" type="ORF">F3059_05020</name>
</gene>
<feature type="transmembrane region" description="Helical" evidence="16">
    <location>
        <begin position="511"/>
        <end position="531"/>
    </location>
</feature>
<evidence type="ECO:0000256" key="6">
    <source>
        <dbReference type="ARBA" id="ARBA00022692"/>
    </source>
</evidence>
<keyword evidence="4 16" id="KW-0410">Iron transport</keyword>
<dbReference type="NCBIfam" id="TIGR00437">
    <property type="entry name" value="feoB"/>
    <property type="match status" value="1"/>
</dbReference>
<feature type="transmembrane region" description="Helical" evidence="16">
    <location>
        <begin position="644"/>
        <end position="670"/>
    </location>
</feature>
<comment type="similarity">
    <text evidence="16">Belongs to the TRAFAC class TrmE-Era-EngA-EngB-Septin-like GTPase superfamily. FeoB GTPase (TC 9.A.8) family.</text>
</comment>
<evidence type="ECO:0000256" key="8">
    <source>
        <dbReference type="ARBA" id="ARBA00022989"/>
    </source>
</evidence>
<feature type="transmembrane region" description="Helical" evidence="16">
    <location>
        <begin position="281"/>
        <end position="302"/>
    </location>
</feature>
<dbReference type="OrthoDB" id="9809127at2"/>
<organism evidence="18 19">
    <name type="scientific">Salibacter halophilus</name>
    <dbReference type="NCBI Taxonomy" id="1803916"/>
    <lineage>
        <taxon>Bacteria</taxon>
        <taxon>Pseudomonadati</taxon>
        <taxon>Bacteroidota</taxon>
        <taxon>Flavobacteriia</taxon>
        <taxon>Flavobacteriales</taxon>
        <taxon>Salibacteraceae</taxon>
        <taxon>Salibacter</taxon>
    </lineage>
</organism>
<dbReference type="Gene3D" id="3.40.50.300">
    <property type="entry name" value="P-loop containing nucleotide triphosphate hydrolases"/>
    <property type="match status" value="1"/>
</dbReference>
<dbReference type="GO" id="GO:0005525">
    <property type="term" value="F:GTP binding"/>
    <property type="evidence" value="ECO:0007669"/>
    <property type="project" value="UniProtKB-KW"/>
</dbReference>
<feature type="transmembrane region" description="Helical" evidence="16">
    <location>
        <begin position="446"/>
        <end position="479"/>
    </location>
</feature>
<name>A0A6N6M7U5_9FLAO</name>
<evidence type="ECO:0000256" key="13">
    <source>
        <dbReference type="NCBIfam" id="TIGR00437"/>
    </source>
</evidence>
<evidence type="ECO:0000256" key="11">
    <source>
        <dbReference type="ARBA" id="ARBA00023134"/>
    </source>
</evidence>
<feature type="binding site" evidence="14">
    <location>
        <begin position="123"/>
        <end position="126"/>
    </location>
    <ligand>
        <name>GTP</name>
        <dbReference type="ChEBI" id="CHEBI:37565"/>
        <label>1</label>
    </ligand>
</feature>
<dbReference type="CDD" id="cd01879">
    <property type="entry name" value="FeoB"/>
    <property type="match status" value="1"/>
</dbReference>
<dbReference type="Pfam" id="PF07670">
    <property type="entry name" value="Gate"/>
    <property type="match status" value="2"/>
</dbReference>
<dbReference type="PRINTS" id="PR00326">
    <property type="entry name" value="GTP1OBG"/>
</dbReference>
<evidence type="ECO:0000256" key="2">
    <source>
        <dbReference type="ARBA" id="ARBA00022448"/>
    </source>
</evidence>
<feature type="transmembrane region" description="Helical" evidence="16">
    <location>
        <begin position="337"/>
        <end position="361"/>
    </location>
</feature>
<reference evidence="18 19" key="1">
    <citation type="submission" date="2019-09" db="EMBL/GenBank/DDBJ databases">
        <title>Genomes of Cryomorphaceae.</title>
        <authorList>
            <person name="Bowman J.P."/>
        </authorList>
    </citation>
    <scope>NUCLEOTIDE SEQUENCE [LARGE SCALE GENOMIC DNA]</scope>
    <source>
        <strain evidence="18 19">KCTC 52047</strain>
    </source>
</reference>
<keyword evidence="3" id="KW-1003">Cell membrane</keyword>
<keyword evidence="5" id="KW-0997">Cell inner membrane</keyword>
<evidence type="ECO:0000256" key="1">
    <source>
        <dbReference type="ARBA" id="ARBA00004429"/>
    </source>
</evidence>
<feature type="binding site" evidence="14">
    <location>
        <begin position="59"/>
        <end position="62"/>
    </location>
    <ligand>
        <name>GTP</name>
        <dbReference type="ChEBI" id="CHEBI:37565"/>
        <label>1</label>
    </ligand>
</feature>
<feature type="binding site" evidence="15">
    <location>
        <position position="24"/>
    </location>
    <ligand>
        <name>Mg(2+)</name>
        <dbReference type="ChEBI" id="CHEBI:18420"/>
        <label>2</label>
    </ligand>
</feature>
<feature type="binding site" evidence="15">
    <location>
        <position position="27"/>
    </location>
    <ligand>
        <name>Mg(2+)</name>
        <dbReference type="ChEBI" id="CHEBI:18420"/>
        <label>2</label>
    </ligand>
</feature>
<evidence type="ECO:0000256" key="14">
    <source>
        <dbReference type="PIRSR" id="PIRSR603373-1"/>
    </source>
</evidence>
<dbReference type="PANTHER" id="PTHR43185">
    <property type="entry name" value="FERROUS IRON TRANSPORT PROTEIN B"/>
    <property type="match status" value="1"/>
</dbReference>
<dbReference type="PANTHER" id="PTHR43185:SF1">
    <property type="entry name" value="FE(2+) TRANSPORTER FEOB"/>
    <property type="match status" value="1"/>
</dbReference>
<dbReference type="Pfam" id="PF07664">
    <property type="entry name" value="FeoB_C"/>
    <property type="match status" value="1"/>
</dbReference>
<evidence type="ECO:0000256" key="4">
    <source>
        <dbReference type="ARBA" id="ARBA00022496"/>
    </source>
</evidence>
<feature type="binding site" evidence="15">
    <location>
        <position position="26"/>
    </location>
    <ligand>
        <name>Mg(2+)</name>
        <dbReference type="ChEBI" id="CHEBI:18420"/>
        <label>2</label>
    </ligand>
</feature>
<dbReference type="InterPro" id="IPR003373">
    <property type="entry name" value="Fe2_transport_prot-B"/>
</dbReference>
<dbReference type="AlphaFoldDB" id="A0A6N6M7U5"/>
<feature type="domain" description="FeoB-type G" evidence="17">
    <location>
        <begin position="5"/>
        <end position="172"/>
    </location>
</feature>
<evidence type="ECO:0000256" key="16">
    <source>
        <dbReference type="RuleBase" id="RU362098"/>
    </source>
</evidence>
<evidence type="ECO:0000313" key="18">
    <source>
        <dbReference type="EMBL" id="KAB1064718.1"/>
    </source>
</evidence>
<dbReference type="GO" id="GO:0046872">
    <property type="term" value="F:metal ion binding"/>
    <property type="evidence" value="ECO:0007669"/>
    <property type="project" value="UniProtKB-KW"/>
</dbReference>
<keyword evidence="9 16" id="KW-0408">Iron</keyword>
<dbReference type="PROSITE" id="PS51711">
    <property type="entry name" value="G_FEOB"/>
    <property type="match status" value="1"/>
</dbReference>
<dbReference type="InterPro" id="IPR011640">
    <property type="entry name" value="Fe2_transport_prot_B_C"/>
</dbReference>
<keyword evidence="2 16" id="KW-0813">Transport</keyword>
<evidence type="ECO:0000256" key="12">
    <source>
        <dbReference type="ARBA" id="ARBA00023136"/>
    </source>
</evidence>
<feature type="binding site" evidence="15">
    <location>
        <position position="23"/>
    </location>
    <ligand>
        <name>Mg(2+)</name>
        <dbReference type="ChEBI" id="CHEBI:18420"/>
        <label>2</label>
    </ligand>
</feature>
<feature type="transmembrane region" description="Helical" evidence="16">
    <location>
        <begin position="682"/>
        <end position="703"/>
    </location>
</feature>
<keyword evidence="15" id="KW-0479">Metal-binding</keyword>
<dbReference type="SUPFAM" id="SSF52540">
    <property type="entry name" value="P-loop containing nucleoside triphosphate hydrolases"/>
    <property type="match status" value="1"/>
</dbReference>
<keyword evidence="11 14" id="KW-0342">GTP-binding</keyword>
<keyword evidence="19" id="KW-1185">Reference proteome</keyword>
<evidence type="ECO:0000256" key="9">
    <source>
        <dbReference type="ARBA" id="ARBA00023004"/>
    </source>
</evidence>
<protein>
    <recommendedName>
        <fullName evidence="13 16">Ferrous iron transport protein B</fullName>
    </recommendedName>
</protein>
<dbReference type="EMBL" id="WACR01000004">
    <property type="protein sequence ID" value="KAB1064718.1"/>
    <property type="molecule type" value="Genomic_DNA"/>
</dbReference>